<keyword evidence="8" id="KW-0378">Hydrolase</keyword>
<proteinExistence type="predicted"/>
<comment type="caution">
    <text evidence="8">The sequence shown here is derived from an EMBL/GenBank/DDBJ whole genome shotgun (WGS) entry which is preliminary data.</text>
</comment>
<dbReference type="InParanoid" id="A7APL5"/>
<evidence type="ECO:0000256" key="4">
    <source>
        <dbReference type="ARBA" id="ARBA00022723"/>
    </source>
</evidence>
<dbReference type="InterPro" id="IPR043129">
    <property type="entry name" value="ATPase_NBD"/>
</dbReference>
<dbReference type="GO" id="GO:0008233">
    <property type="term" value="F:peptidase activity"/>
    <property type="evidence" value="ECO:0007669"/>
    <property type="project" value="UniProtKB-KW"/>
</dbReference>
<dbReference type="Pfam" id="PF00814">
    <property type="entry name" value="TsaD"/>
    <property type="match status" value="1"/>
</dbReference>
<evidence type="ECO:0000256" key="2">
    <source>
        <dbReference type="ARBA" id="ARBA00022679"/>
    </source>
</evidence>
<reference evidence="8 9" key="1">
    <citation type="journal article" date="2007" name="PLoS Pathog.">
        <title>Genome sequence of Babesia bovis and comparative analysis of apicomplexan hemoprotozoa.</title>
        <authorList>
            <person name="Brayton K.A."/>
            <person name="Lau A.O.T."/>
            <person name="Herndon D.R."/>
            <person name="Hannick L."/>
            <person name="Kappmeyer L.S."/>
            <person name="Berens S.J."/>
            <person name="Bidwell S.L."/>
            <person name="Brown W.C."/>
            <person name="Crabtree J."/>
            <person name="Fadrosh D."/>
            <person name="Feldblum T."/>
            <person name="Forberger H.A."/>
            <person name="Haas B.J."/>
            <person name="Howell J.M."/>
            <person name="Khouri H."/>
            <person name="Koo H."/>
            <person name="Mann D.J."/>
            <person name="Norimine J."/>
            <person name="Paulsen I.T."/>
            <person name="Radune D."/>
            <person name="Ren Q."/>
            <person name="Smith R.K. Jr."/>
            <person name="Suarez C.E."/>
            <person name="White O."/>
            <person name="Wortman J.R."/>
            <person name="Knowles D.P. Jr."/>
            <person name="McElwain T.F."/>
            <person name="Nene V.M."/>
        </authorList>
    </citation>
    <scope>NUCLEOTIDE SEQUENCE [LARGE SCALE GENOMIC DNA]</scope>
    <source>
        <strain evidence="8">T2Bo</strain>
    </source>
</reference>
<dbReference type="GO" id="GO:0008033">
    <property type="term" value="P:tRNA processing"/>
    <property type="evidence" value="ECO:0007669"/>
    <property type="project" value="UniProtKB-KW"/>
</dbReference>
<dbReference type="InterPro" id="IPR000905">
    <property type="entry name" value="Gcp-like_dom"/>
</dbReference>
<evidence type="ECO:0000256" key="1">
    <source>
        <dbReference type="ARBA" id="ARBA00012156"/>
    </source>
</evidence>
<dbReference type="EC" id="2.3.1.234" evidence="1"/>
<dbReference type="AlphaFoldDB" id="A7APL5"/>
<comment type="catalytic activity">
    <reaction evidence="6">
        <text>L-threonylcarbamoyladenylate + adenosine(37) in tRNA = N(6)-L-threonylcarbamoyladenosine(37) in tRNA + AMP + H(+)</text>
        <dbReference type="Rhea" id="RHEA:37059"/>
        <dbReference type="Rhea" id="RHEA-COMP:10162"/>
        <dbReference type="Rhea" id="RHEA-COMP:10163"/>
        <dbReference type="ChEBI" id="CHEBI:15378"/>
        <dbReference type="ChEBI" id="CHEBI:73682"/>
        <dbReference type="ChEBI" id="CHEBI:74411"/>
        <dbReference type="ChEBI" id="CHEBI:74418"/>
        <dbReference type="ChEBI" id="CHEBI:456215"/>
        <dbReference type="EC" id="2.3.1.234"/>
    </reaction>
</comment>
<dbReference type="eggNOG" id="KOG2707">
    <property type="taxonomic scope" value="Eukaryota"/>
</dbReference>
<dbReference type="Gene3D" id="3.30.420.40">
    <property type="match status" value="2"/>
</dbReference>
<dbReference type="GO" id="GO:0005739">
    <property type="term" value="C:mitochondrion"/>
    <property type="evidence" value="ECO:0007669"/>
    <property type="project" value="TreeGrafter"/>
</dbReference>
<dbReference type="STRING" id="5865.A7APL5"/>
<dbReference type="PANTHER" id="PTHR11735">
    <property type="entry name" value="TRNA N6-ADENOSINE THREONYLCARBAMOYLTRANSFERASE"/>
    <property type="match status" value="1"/>
</dbReference>
<gene>
    <name evidence="8" type="ORF">BBOV_III009430</name>
</gene>
<dbReference type="GO" id="GO:0006508">
    <property type="term" value="P:proteolysis"/>
    <property type="evidence" value="ECO:0007669"/>
    <property type="project" value="UniProtKB-KW"/>
</dbReference>
<sequence length="406" mass="45269">MFDYINNGKYIFCLCVLCNLIFDIGTRCVAVSVGVRVPLRSLDSTGFLVSRRLLRHPKAHWLHSLPISTEEDVRCSYTTQLESCLEQLKSDCPANGSNYYILAIETSCDDCCAAVVSSNGDVVSEERASNPDSLIKFGGIKPDESYRFHLDNIDRIMNEVVSKAKLKFEDIGYIVATRGPGMRICLNAGYDAAERISKTYSIPLIGENHLAGHCLSPFIKGHQLRMTHDRGSVASEELKYPYLSLLLSGGHSQIYVVESPYQYHMLVDTMDHYAGNVLYKCAKELGLPIDTGGGPSIEEAARKRQGRPMFRMTEPCKGMSFTSFCFSGIQTQLRSMVSKIRQDLGEDALSEDPKLVNHLAYTCQEVTFNQVIRQLDKALDICETLFGISQIVVVGGRSGFIENKFF</sequence>
<dbReference type="SUPFAM" id="SSF53067">
    <property type="entry name" value="Actin-like ATPase domain"/>
    <property type="match status" value="2"/>
</dbReference>
<feature type="domain" description="Gcp-like" evidence="7">
    <location>
        <begin position="122"/>
        <end position="398"/>
    </location>
</feature>
<dbReference type="EMBL" id="AAXT01000001">
    <property type="protein sequence ID" value="EDO08499.1"/>
    <property type="molecule type" value="Genomic_DNA"/>
</dbReference>
<dbReference type="GO" id="GO:0061711">
    <property type="term" value="F:tRNA N(6)-L-threonylcarbamoyladenine synthase activity"/>
    <property type="evidence" value="ECO:0007669"/>
    <property type="project" value="UniProtKB-EC"/>
</dbReference>
<dbReference type="PANTHER" id="PTHR11735:SF6">
    <property type="entry name" value="TRNA N6-ADENOSINE THREONYLCARBAMOYLTRANSFERASE, MITOCHONDRIAL"/>
    <property type="match status" value="1"/>
</dbReference>
<evidence type="ECO:0000313" key="8">
    <source>
        <dbReference type="EMBL" id="EDO08499.1"/>
    </source>
</evidence>
<name>A7APL5_BABBO</name>
<evidence type="ECO:0000256" key="6">
    <source>
        <dbReference type="ARBA" id="ARBA00048117"/>
    </source>
</evidence>
<evidence type="ECO:0000256" key="5">
    <source>
        <dbReference type="ARBA" id="ARBA00023315"/>
    </source>
</evidence>
<evidence type="ECO:0000259" key="7">
    <source>
        <dbReference type="Pfam" id="PF00814"/>
    </source>
</evidence>
<keyword evidence="9" id="KW-1185">Reference proteome</keyword>
<organism evidence="8 9">
    <name type="scientific">Babesia bovis</name>
    <dbReference type="NCBI Taxonomy" id="5865"/>
    <lineage>
        <taxon>Eukaryota</taxon>
        <taxon>Sar</taxon>
        <taxon>Alveolata</taxon>
        <taxon>Apicomplexa</taxon>
        <taxon>Aconoidasida</taxon>
        <taxon>Piroplasmida</taxon>
        <taxon>Babesiidae</taxon>
        <taxon>Babesia</taxon>
    </lineage>
</organism>
<evidence type="ECO:0000256" key="3">
    <source>
        <dbReference type="ARBA" id="ARBA00022694"/>
    </source>
</evidence>
<dbReference type="GeneID" id="5480323"/>
<dbReference type="KEGG" id="bbo:BBOV_III009430"/>
<dbReference type="PRINTS" id="PR00789">
    <property type="entry name" value="OSIALOPTASE"/>
</dbReference>
<keyword evidence="2" id="KW-0808">Transferase</keyword>
<dbReference type="GO" id="GO:0046872">
    <property type="term" value="F:metal ion binding"/>
    <property type="evidence" value="ECO:0007669"/>
    <property type="project" value="UniProtKB-KW"/>
</dbReference>
<accession>A7APL5</accession>
<keyword evidence="3" id="KW-0819">tRNA processing</keyword>
<evidence type="ECO:0000313" key="9">
    <source>
        <dbReference type="Proteomes" id="UP000002173"/>
    </source>
</evidence>
<keyword evidence="4" id="KW-0479">Metal-binding</keyword>
<keyword evidence="8" id="KW-0645">Protease</keyword>
<dbReference type="Proteomes" id="UP000002173">
    <property type="component" value="Chromosome 3"/>
</dbReference>
<dbReference type="InterPro" id="IPR017861">
    <property type="entry name" value="KAE1/TsaD"/>
</dbReference>
<protein>
    <recommendedName>
        <fullName evidence="1">N(6)-L-threonylcarbamoyladenine synthase</fullName>
        <ecNumber evidence="1">2.3.1.234</ecNumber>
    </recommendedName>
</protein>
<keyword evidence="5" id="KW-0012">Acyltransferase</keyword>
<dbReference type="VEuPathDB" id="PiroplasmaDB:BBOV_III009430"/>